<keyword evidence="3" id="KW-1185">Reference proteome</keyword>
<dbReference type="Proteomes" id="UP000306918">
    <property type="component" value="Unassembled WGS sequence"/>
</dbReference>
<keyword evidence="1" id="KW-1133">Transmembrane helix</keyword>
<feature type="transmembrane region" description="Helical" evidence="1">
    <location>
        <begin position="153"/>
        <end position="172"/>
    </location>
</feature>
<evidence type="ECO:0008006" key="4">
    <source>
        <dbReference type="Google" id="ProtNLM"/>
    </source>
</evidence>
<accession>A0A4S8HD34</accession>
<dbReference type="AlphaFoldDB" id="A0A4S8HD34"/>
<evidence type="ECO:0000256" key="1">
    <source>
        <dbReference type="SAM" id="Phobius"/>
    </source>
</evidence>
<keyword evidence="1" id="KW-0472">Membrane</keyword>
<dbReference type="RefSeq" id="WP_136580917.1">
    <property type="nucleotide sequence ID" value="NZ_STFF01000016.1"/>
</dbReference>
<reference evidence="2 3" key="1">
    <citation type="submission" date="2019-04" db="EMBL/GenBank/DDBJ databases">
        <title>Niastella caeni sp. nov., isolated from activated sludge.</title>
        <authorList>
            <person name="Sheng M."/>
        </authorList>
    </citation>
    <scope>NUCLEOTIDE SEQUENCE [LARGE SCALE GENOMIC DNA]</scope>
    <source>
        <strain evidence="2 3">HX-2-15</strain>
    </source>
</reference>
<feature type="transmembrane region" description="Helical" evidence="1">
    <location>
        <begin position="210"/>
        <end position="231"/>
    </location>
</feature>
<feature type="transmembrane region" description="Helical" evidence="1">
    <location>
        <begin position="69"/>
        <end position="92"/>
    </location>
</feature>
<evidence type="ECO:0000313" key="3">
    <source>
        <dbReference type="Proteomes" id="UP000306918"/>
    </source>
</evidence>
<evidence type="ECO:0000313" key="2">
    <source>
        <dbReference type="EMBL" id="THU30442.1"/>
    </source>
</evidence>
<name>A0A4S8HD34_9BACT</name>
<sequence>MGKTVAHISFYTPWERKRIARIVFALLLGALVWSFFSNTLLHQLQKPVIKFPYVDPTYWIMHYLGIPELITGNFVMACTFDTALFASCILSFMYPEKRLYCWSFIILYFIYFITFNTFGTHHTNHKIGFLFIAIPFTVADYKSFNFLWQGLRYFLLFAYADAFLWKLFRLSWLHPDQGLLIMKKNVAAFLYFEPNTLQAGLYRWSLQHPAWVNGAYLVGMLLEGLFIVGFFTRKFDHYLFILSILLPVGFYLMADANFFEFLILNLTLINFHKLFVRAQ</sequence>
<organism evidence="2 3">
    <name type="scientific">Niastella caeni</name>
    <dbReference type="NCBI Taxonomy" id="2569763"/>
    <lineage>
        <taxon>Bacteria</taxon>
        <taxon>Pseudomonadati</taxon>
        <taxon>Bacteroidota</taxon>
        <taxon>Chitinophagia</taxon>
        <taxon>Chitinophagales</taxon>
        <taxon>Chitinophagaceae</taxon>
        <taxon>Niastella</taxon>
    </lineage>
</organism>
<keyword evidence="1" id="KW-0812">Transmembrane</keyword>
<dbReference type="OrthoDB" id="655416at2"/>
<gene>
    <name evidence="2" type="ORF">FAM09_30255</name>
</gene>
<proteinExistence type="predicted"/>
<comment type="caution">
    <text evidence="2">The sequence shown here is derived from an EMBL/GenBank/DDBJ whole genome shotgun (WGS) entry which is preliminary data.</text>
</comment>
<dbReference type="EMBL" id="STFF01000016">
    <property type="protein sequence ID" value="THU30442.1"/>
    <property type="molecule type" value="Genomic_DNA"/>
</dbReference>
<feature type="transmembrane region" description="Helical" evidence="1">
    <location>
        <begin position="19"/>
        <end position="36"/>
    </location>
</feature>
<feature type="transmembrane region" description="Helical" evidence="1">
    <location>
        <begin position="99"/>
        <end position="118"/>
    </location>
</feature>
<protein>
    <recommendedName>
        <fullName evidence="4">HTTM domain-containing protein</fullName>
    </recommendedName>
</protein>